<dbReference type="OrthoDB" id="10516578at2759"/>
<accession>A0A8S3UI19</accession>
<name>A0A8S3UI19_MYTED</name>
<evidence type="ECO:0000313" key="3">
    <source>
        <dbReference type="Proteomes" id="UP000683360"/>
    </source>
</evidence>
<feature type="compositionally biased region" description="Polar residues" evidence="1">
    <location>
        <begin position="154"/>
        <end position="169"/>
    </location>
</feature>
<protein>
    <submittedName>
        <fullName evidence="2">Uncharacterized protein</fullName>
    </submittedName>
</protein>
<dbReference type="Proteomes" id="UP000683360">
    <property type="component" value="Unassembled WGS sequence"/>
</dbReference>
<keyword evidence="3" id="KW-1185">Reference proteome</keyword>
<proteinExistence type="predicted"/>
<evidence type="ECO:0000313" key="2">
    <source>
        <dbReference type="EMBL" id="CAG2245755.1"/>
    </source>
</evidence>
<gene>
    <name evidence="2" type="ORF">MEDL_57772</name>
</gene>
<evidence type="ECO:0000256" key="1">
    <source>
        <dbReference type="SAM" id="MobiDB-lite"/>
    </source>
</evidence>
<reference evidence="2" key="1">
    <citation type="submission" date="2021-03" db="EMBL/GenBank/DDBJ databases">
        <authorList>
            <person name="Bekaert M."/>
        </authorList>
    </citation>
    <scope>NUCLEOTIDE SEQUENCE</scope>
</reference>
<dbReference type="EMBL" id="CAJPWZ010002785">
    <property type="protein sequence ID" value="CAG2245755.1"/>
    <property type="molecule type" value="Genomic_DNA"/>
</dbReference>
<organism evidence="2 3">
    <name type="scientific">Mytilus edulis</name>
    <name type="common">Blue mussel</name>
    <dbReference type="NCBI Taxonomy" id="6550"/>
    <lineage>
        <taxon>Eukaryota</taxon>
        <taxon>Metazoa</taxon>
        <taxon>Spiralia</taxon>
        <taxon>Lophotrochozoa</taxon>
        <taxon>Mollusca</taxon>
        <taxon>Bivalvia</taxon>
        <taxon>Autobranchia</taxon>
        <taxon>Pteriomorphia</taxon>
        <taxon>Mytilida</taxon>
        <taxon>Mytiloidea</taxon>
        <taxon>Mytilidae</taxon>
        <taxon>Mytilinae</taxon>
        <taxon>Mytilus</taxon>
    </lineage>
</organism>
<comment type="caution">
    <text evidence="2">The sequence shown here is derived from an EMBL/GenBank/DDBJ whole genome shotgun (WGS) entry which is preliminary data.</text>
</comment>
<feature type="region of interest" description="Disordered" evidence="1">
    <location>
        <begin position="146"/>
        <end position="172"/>
    </location>
</feature>
<dbReference type="AlphaFoldDB" id="A0A8S3UI19"/>
<sequence length="230" mass="25953">MEMQARKNAYETEVSAAKGIISATDIHLNGEILNIGTAQKVKLKCYSCREPRHNYAEFLINGTSTDGISYNKTIDKCSNQYGECNLHVCSCHRSGNEFINIFNVTNVFGTYYSCEMRFNDNDKKSIFSIERTVYVNNTVVDNVAGKKLTKPANKGNNKNRQPEDTGNQESKNKMADVLNHGKIEETIITVAEQQSFETEANISQKNRECQNNLITITTNNQKCLKRMKAV</sequence>